<evidence type="ECO:0000256" key="3">
    <source>
        <dbReference type="SAM" id="Phobius"/>
    </source>
</evidence>
<gene>
    <name evidence="5" type="ORF">CIB84_007126</name>
</gene>
<keyword evidence="3" id="KW-0472">Membrane</keyword>
<dbReference type="PROSITE" id="PS50853">
    <property type="entry name" value="FN3"/>
    <property type="match status" value="1"/>
</dbReference>
<dbReference type="GO" id="GO:0045214">
    <property type="term" value="P:sarcomere organization"/>
    <property type="evidence" value="ECO:0007669"/>
    <property type="project" value="TreeGrafter"/>
</dbReference>
<dbReference type="AlphaFoldDB" id="A0A2P4SYC6"/>
<keyword evidence="3" id="KW-1133">Transmembrane helix</keyword>
<dbReference type="InterPro" id="IPR013783">
    <property type="entry name" value="Ig-like_fold"/>
</dbReference>
<evidence type="ECO:0000313" key="5">
    <source>
        <dbReference type="EMBL" id="POI29124.1"/>
    </source>
</evidence>
<evidence type="ECO:0000256" key="2">
    <source>
        <dbReference type="SAM" id="MobiDB-lite"/>
    </source>
</evidence>
<keyword evidence="1" id="KW-0677">Repeat</keyword>
<sequence>VSKVVTVDIKGNWQRWLKVRDLTKGMTYLFRVQARTIAYGPELQANVTAGPAEGSPGSPQEILVTKSASGLTVQWTEGDSGEKPTTGYIIEARPSDEGLWDMFVKDIPRSATSYTVSLDKLKQGVSYEFRVVAVNEFGYGEPSVPSVAVSERAVLQVALEQQVLSSLCQQRRGSSSLWGKGKFYRSIRSHRSSFAFSAQTEAPFYEEWWFLLVMALSSLILILLVVFALVLHGQSKKYKNCSTGKTISNVEESVTLDNGGFTALELNSRHLNIKSTFSKKNGTRSPPRPSPGGLHYSDEDICNKYNGAVLTEGLGLNEKPLEMSESELFASQVFTVPF</sequence>
<dbReference type="SUPFAM" id="SSF49265">
    <property type="entry name" value="Fibronectin type III"/>
    <property type="match status" value="1"/>
</dbReference>
<keyword evidence="6" id="KW-1185">Reference proteome</keyword>
<organism evidence="5 6">
    <name type="scientific">Bambusicola thoracicus</name>
    <name type="common">Chinese bamboo-partridge</name>
    <name type="synonym">Perdix thoracica</name>
    <dbReference type="NCBI Taxonomy" id="9083"/>
    <lineage>
        <taxon>Eukaryota</taxon>
        <taxon>Metazoa</taxon>
        <taxon>Chordata</taxon>
        <taxon>Craniata</taxon>
        <taxon>Vertebrata</taxon>
        <taxon>Euteleostomi</taxon>
        <taxon>Archelosauria</taxon>
        <taxon>Archosauria</taxon>
        <taxon>Dinosauria</taxon>
        <taxon>Saurischia</taxon>
        <taxon>Theropoda</taxon>
        <taxon>Coelurosauria</taxon>
        <taxon>Aves</taxon>
        <taxon>Neognathae</taxon>
        <taxon>Galloanserae</taxon>
        <taxon>Galliformes</taxon>
        <taxon>Phasianidae</taxon>
        <taxon>Perdicinae</taxon>
        <taxon>Bambusicola</taxon>
    </lineage>
</organism>
<evidence type="ECO:0000313" key="6">
    <source>
        <dbReference type="Proteomes" id="UP000237246"/>
    </source>
</evidence>
<evidence type="ECO:0000256" key="1">
    <source>
        <dbReference type="ARBA" id="ARBA00022737"/>
    </source>
</evidence>
<feature type="region of interest" description="Disordered" evidence="2">
    <location>
        <begin position="277"/>
        <end position="297"/>
    </location>
</feature>
<dbReference type="SMART" id="SM00060">
    <property type="entry name" value="FN3"/>
    <property type="match status" value="1"/>
</dbReference>
<dbReference type="Gene3D" id="2.60.40.10">
    <property type="entry name" value="Immunoglobulins"/>
    <property type="match status" value="1"/>
</dbReference>
<dbReference type="InterPro" id="IPR036116">
    <property type="entry name" value="FN3_sf"/>
</dbReference>
<feature type="domain" description="Fibronectin type-III" evidence="4">
    <location>
        <begin position="55"/>
        <end position="153"/>
    </location>
</feature>
<evidence type="ECO:0000259" key="4">
    <source>
        <dbReference type="PROSITE" id="PS50853"/>
    </source>
</evidence>
<dbReference type="OrthoDB" id="8923679at2759"/>
<protein>
    <recommendedName>
        <fullName evidence="4">Fibronectin type-III domain-containing protein</fullName>
    </recommendedName>
</protein>
<comment type="caution">
    <text evidence="5">The sequence shown here is derived from an EMBL/GenBank/DDBJ whole genome shotgun (WGS) entry which is preliminary data.</text>
</comment>
<dbReference type="EMBL" id="PPHD01016541">
    <property type="protein sequence ID" value="POI29124.1"/>
    <property type="molecule type" value="Genomic_DNA"/>
</dbReference>
<feature type="transmembrane region" description="Helical" evidence="3">
    <location>
        <begin position="208"/>
        <end position="231"/>
    </location>
</feature>
<dbReference type="CDD" id="cd00063">
    <property type="entry name" value="FN3"/>
    <property type="match status" value="1"/>
</dbReference>
<dbReference type="FunFam" id="2.60.40.10:FF:000301">
    <property type="entry name" value="Sidekick cell adhesion molecule 2"/>
    <property type="match status" value="1"/>
</dbReference>
<dbReference type="InterPro" id="IPR003961">
    <property type="entry name" value="FN3_dom"/>
</dbReference>
<reference evidence="5 6" key="1">
    <citation type="submission" date="2018-01" db="EMBL/GenBank/DDBJ databases">
        <title>Comparison of the Chinese Bamboo Partridge and Red Junglefowl genome sequences highlights the importance of demography in genome evolution.</title>
        <authorList>
            <person name="Tiley G.P."/>
            <person name="Kimball R.T."/>
            <person name="Braun E.L."/>
            <person name="Burleigh J.G."/>
        </authorList>
    </citation>
    <scope>NUCLEOTIDE SEQUENCE [LARGE SCALE GENOMIC DNA]</scope>
    <source>
        <strain evidence="5">RTK389</strain>
        <tissue evidence="5">Blood</tissue>
    </source>
</reference>
<proteinExistence type="predicted"/>
<dbReference type="PANTHER" id="PTHR13817">
    <property type="entry name" value="TITIN"/>
    <property type="match status" value="1"/>
</dbReference>
<name>A0A2P4SYC6_BAMTH</name>
<dbReference type="PANTHER" id="PTHR13817:SF151">
    <property type="entry name" value="TITIN"/>
    <property type="match status" value="1"/>
</dbReference>
<dbReference type="InterPro" id="IPR050964">
    <property type="entry name" value="Striated_Muscle_Regulatory"/>
</dbReference>
<feature type="non-terminal residue" evidence="5">
    <location>
        <position position="1"/>
    </location>
</feature>
<dbReference type="Proteomes" id="UP000237246">
    <property type="component" value="Unassembled WGS sequence"/>
</dbReference>
<accession>A0A2P4SYC6</accession>
<dbReference type="Pfam" id="PF00041">
    <property type="entry name" value="fn3"/>
    <property type="match status" value="1"/>
</dbReference>
<dbReference type="GO" id="GO:0031430">
    <property type="term" value="C:M band"/>
    <property type="evidence" value="ECO:0007669"/>
    <property type="project" value="TreeGrafter"/>
</dbReference>
<keyword evidence="3" id="KW-0812">Transmembrane</keyword>